<evidence type="ECO:0000313" key="7">
    <source>
        <dbReference type="EMBL" id="KIO28782.1"/>
    </source>
</evidence>
<feature type="compositionally biased region" description="Basic and acidic residues" evidence="6">
    <location>
        <begin position="455"/>
        <end position="476"/>
    </location>
</feature>
<proteinExistence type="inferred from homology"/>
<dbReference type="GO" id="GO:0006338">
    <property type="term" value="P:chromatin remodeling"/>
    <property type="evidence" value="ECO:0007669"/>
    <property type="project" value="InterPro"/>
</dbReference>
<dbReference type="EMBL" id="KN822990">
    <property type="protein sequence ID" value="KIO28782.1"/>
    <property type="molecule type" value="Genomic_DNA"/>
</dbReference>
<feature type="compositionally biased region" description="Acidic residues" evidence="6">
    <location>
        <begin position="160"/>
        <end position="173"/>
    </location>
</feature>
<feature type="region of interest" description="Disordered" evidence="6">
    <location>
        <begin position="1"/>
        <end position="45"/>
    </location>
</feature>
<feature type="region of interest" description="Disordered" evidence="6">
    <location>
        <begin position="160"/>
        <end position="179"/>
    </location>
</feature>
<comment type="subcellular location">
    <subcellularLocation>
        <location evidence="1">Nucleus</location>
    </subcellularLocation>
</comment>
<protein>
    <recommendedName>
        <fullName evidence="9">SNF5-domain-containing protein</fullName>
    </recommendedName>
</protein>
<keyword evidence="3" id="KW-0805">Transcription regulation</keyword>
<evidence type="ECO:0000313" key="8">
    <source>
        <dbReference type="Proteomes" id="UP000054248"/>
    </source>
</evidence>
<comment type="similarity">
    <text evidence="2">Belongs to the SNF5 family.</text>
</comment>
<dbReference type="GO" id="GO:0000228">
    <property type="term" value="C:nuclear chromosome"/>
    <property type="evidence" value="ECO:0007669"/>
    <property type="project" value="InterPro"/>
</dbReference>
<keyword evidence="5" id="KW-0539">Nucleus</keyword>
<gene>
    <name evidence="7" type="ORF">M407DRAFT_176637</name>
</gene>
<dbReference type="Proteomes" id="UP000054248">
    <property type="component" value="Unassembled WGS sequence"/>
</dbReference>
<feature type="compositionally biased region" description="Low complexity" evidence="6">
    <location>
        <begin position="7"/>
        <end position="17"/>
    </location>
</feature>
<feature type="region of interest" description="Disordered" evidence="6">
    <location>
        <begin position="454"/>
        <end position="498"/>
    </location>
</feature>
<evidence type="ECO:0000256" key="6">
    <source>
        <dbReference type="SAM" id="MobiDB-lite"/>
    </source>
</evidence>
<evidence type="ECO:0000256" key="2">
    <source>
        <dbReference type="ARBA" id="ARBA00010239"/>
    </source>
</evidence>
<evidence type="ECO:0000256" key="5">
    <source>
        <dbReference type="ARBA" id="ARBA00023242"/>
    </source>
</evidence>
<dbReference type="Pfam" id="PF04855">
    <property type="entry name" value="SNF5"/>
    <property type="match status" value="1"/>
</dbReference>
<reference evidence="7 8" key="1">
    <citation type="submission" date="2014-04" db="EMBL/GenBank/DDBJ databases">
        <authorList>
            <consortium name="DOE Joint Genome Institute"/>
            <person name="Kuo A."/>
            <person name="Girlanda M."/>
            <person name="Perotto S."/>
            <person name="Kohler A."/>
            <person name="Nagy L.G."/>
            <person name="Floudas D."/>
            <person name="Copeland A."/>
            <person name="Barry K.W."/>
            <person name="Cichocki N."/>
            <person name="Veneault-Fourrey C."/>
            <person name="LaButti K."/>
            <person name="Lindquist E.A."/>
            <person name="Lipzen A."/>
            <person name="Lundell T."/>
            <person name="Morin E."/>
            <person name="Murat C."/>
            <person name="Sun H."/>
            <person name="Tunlid A."/>
            <person name="Henrissat B."/>
            <person name="Grigoriev I.V."/>
            <person name="Hibbett D.S."/>
            <person name="Martin F."/>
            <person name="Nordberg H.P."/>
            <person name="Cantor M.N."/>
            <person name="Hua S.X."/>
        </authorList>
    </citation>
    <scope>NUCLEOTIDE SEQUENCE [LARGE SCALE GENOMIC DNA]</scope>
    <source>
        <strain evidence="7 8">MUT 4182</strain>
    </source>
</reference>
<evidence type="ECO:0000256" key="3">
    <source>
        <dbReference type="ARBA" id="ARBA00023015"/>
    </source>
</evidence>
<reference evidence="8" key="2">
    <citation type="submission" date="2015-01" db="EMBL/GenBank/DDBJ databases">
        <title>Evolutionary Origins and Diversification of the Mycorrhizal Mutualists.</title>
        <authorList>
            <consortium name="DOE Joint Genome Institute"/>
            <consortium name="Mycorrhizal Genomics Consortium"/>
            <person name="Kohler A."/>
            <person name="Kuo A."/>
            <person name="Nagy L.G."/>
            <person name="Floudas D."/>
            <person name="Copeland A."/>
            <person name="Barry K.W."/>
            <person name="Cichocki N."/>
            <person name="Veneault-Fourrey C."/>
            <person name="LaButti K."/>
            <person name="Lindquist E.A."/>
            <person name="Lipzen A."/>
            <person name="Lundell T."/>
            <person name="Morin E."/>
            <person name="Murat C."/>
            <person name="Riley R."/>
            <person name="Ohm R."/>
            <person name="Sun H."/>
            <person name="Tunlid A."/>
            <person name="Henrissat B."/>
            <person name="Grigoriev I.V."/>
            <person name="Hibbett D.S."/>
            <person name="Martin F."/>
        </authorList>
    </citation>
    <scope>NUCLEOTIDE SEQUENCE [LARGE SCALE GENOMIC DNA]</scope>
    <source>
        <strain evidence="8">MUT 4182</strain>
    </source>
</reference>
<accession>A0A0C3M537</accession>
<dbReference type="OrthoDB" id="10258327at2759"/>
<organism evidence="7 8">
    <name type="scientific">Tulasnella calospora MUT 4182</name>
    <dbReference type="NCBI Taxonomy" id="1051891"/>
    <lineage>
        <taxon>Eukaryota</taxon>
        <taxon>Fungi</taxon>
        <taxon>Dikarya</taxon>
        <taxon>Basidiomycota</taxon>
        <taxon>Agaricomycotina</taxon>
        <taxon>Agaricomycetes</taxon>
        <taxon>Cantharellales</taxon>
        <taxon>Tulasnellaceae</taxon>
        <taxon>Tulasnella</taxon>
    </lineage>
</organism>
<evidence type="ECO:0000256" key="4">
    <source>
        <dbReference type="ARBA" id="ARBA00023163"/>
    </source>
</evidence>
<dbReference type="InterPro" id="IPR006939">
    <property type="entry name" value="SNF5"/>
</dbReference>
<name>A0A0C3M537_9AGAM</name>
<evidence type="ECO:0000256" key="1">
    <source>
        <dbReference type="ARBA" id="ARBA00004123"/>
    </source>
</evidence>
<keyword evidence="8" id="KW-1185">Reference proteome</keyword>
<keyword evidence="4" id="KW-0804">Transcription</keyword>
<evidence type="ECO:0008006" key="9">
    <source>
        <dbReference type="Google" id="ProtNLM"/>
    </source>
</evidence>
<dbReference type="PANTHER" id="PTHR10019">
    <property type="entry name" value="SNF5"/>
    <property type="match status" value="1"/>
</dbReference>
<dbReference type="AlphaFoldDB" id="A0A0C3M537"/>
<dbReference type="STRING" id="1051891.A0A0C3M537"/>
<sequence>MSSGYGSPAPSARPVRSSTRKQKLPPGTPTPAAAPSPNIAVSTPQATNYFPQQFYGANQAGFSGTPGSYQPPASGASAPIAALNLSSSAGPTSAVPPIPTFHQARVSSYASRMRTGATLLMQPILSATGTGTNTALSAALTTTGRTGRARAAVNYADAASADEFEDDSDDEDFSQNKKEAAAKRAAKAAAGAAGSLLGGPGAGGSTELDQSYLGKKPPEKFISSRIAQPAKHQYYLRDAMEKAAERSELLVPIRVEVDTETHRIRDCFTWNLNEDLITPQAFATTFCNDLDLPLSHVDNIVTMIRAQLEEHSGVVTMDVGPVEDENAEDPDCRVILRLDVQLDNYHLVDHIEWDLCSNPALPETTPEAFAKQLCRDLGLRGESVSIIAHALHEEIIKHKKDAIEWGILGGGGGAVPEDGGYRRNQRGPRRLRGVWRDWMEFKDYGPRMEILTPEELEKKEMERERASRRMRRETSKFQRNTGGGSYRDNRPPRPSRLR</sequence>
<dbReference type="HOGENOM" id="CLU_032229_1_0_1"/>